<name>A0ABT7QPP7_9BACT</name>
<accession>A0ABT7QPP7</accession>
<comment type="caution">
    <text evidence="1">The sequence shown here is derived from an EMBL/GenBank/DDBJ whole genome shotgun (WGS) entry which is preliminary data.</text>
</comment>
<dbReference type="Gene3D" id="3.40.50.300">
    <property type="entry name" value="P-loop containing nucleotide triphosphate hydrolases"/>
    <property type="match status" value="1"/>
</dbReference>
<dbReference type="RefSeq" id="WP_289401167.1">
    <property type="nucleotide sequence ID" value="NZ_JAQIBC010000001.1"/>
</dbReference>
<dbReference type="Proteomes" id="UP001169066">
    <property type="component" value="Unassembled WGS sequence"/>
</dbReference>
<dbReference type="SUPFAM" id="SSF53795">
    <property type="entry name" value="PEP carboxykinase-like"/>
    <property type="match status" value="1"/>
</dbReference>
<protein>
    <submittedName>
        <fullName evidence="1">Uncharacterized protein</fullName>
    </submittedName>
</protein>
<sequence>MTVYGTKIKSDIDFPLDLSHETASRYEVELSAKVPDVLKSAITCGFPLYWAHGRKVYLYSDRVFNGSETGQPWCYEVKDVVRFYWLGGERKIYYEIGEKGNVNLLSFWFVHLLLPLFMTLENMYDFLHAGAVEVEGKPIFFIAPSMGGKSTMTDYFIKQGHTLISDDKVPTFIDDGKFMAVGSHPYHRPYRKFEELGYRVENFTTHFKAIHAFYALKGVEGDADITIKEIKGFAKFDFLLPNYLYMFSHLKLIRLKYLSQMLNSIKVFHVQVPWDMERLDEVHDMICAHSKELN</sequence>
<gene>
    <name evidence="1" type="ORF">PF327_02395</name>
</gene>
<organism evidence="1 2">
    <name type="scientific">Sulfurovum xiamenensis</name>
    <dbReference type="NCBI Taxonomy" id="3019066"/>
    <lineage>
        <taxon>Bacteria</taxon>
        <taxon>Pseudomonadati</taxon>
        <taxon>Campylobacterota</taxon>
        <taxon>Epsilonproteobacteria</taxon>
        <taxon>Campylobacterales</taxon>
        <taxon>Sulfurovaceae</taxon>
        <taxon>Sulfurovum</taxon>
    </lineage>
</organism>
<keyword evidence="2" id="KW-1185">Reference proteome</keyword>
<dbReference type="EMBL" id="JAQIBC010000001">
    <property type="protein sequence ID" value="MDM5263038.1"/>
    <property type="molecule type" value="Genomic_DNA"/>
</dbReference>
<dbReference type="InterPro" id="IPR027417">
    <property type="entry name" value="P-loop_NTPase"/>
</dbReference>
<proteinExistence type="predicted"/>
<reference evidence="1" key="1">
    <citation type="submission" date="2023-01" db="EMBL/GenBank/DDBJ databases">
        <title>Sulfurovum sp. XTW-4 genome assembly.</title>
        <authorList>
            <person name="Wang J."/>
        </authorList>
    </citation>
    <scope>NUCLEOTIDE SEQUENCE</scope>
    <source>
        <strain evidence="1">XTW-4</strain>
    </source>
</reference>
<evidence type="ECO:0000313" key="1">
    <source>
        <dbReference type="EMBL" id="MDM5263038.1"/>
    </source>
</evidence>
<evidence type="ECO:0000313" key="2">
    <source>
        <dbReference type="Proteomes" id="UP001169066"/>
    </source>
</evidence>